<sequence length="236" mass="27352">MNDQTRPFQLNKSFNPPSPISSDLRQVMYNNFMLDPEKHNARALSQRYNISVARVDAILRLKAMEAEWKKGKPLQTGFQFGMEYILGVNPAEVRRGLGTFWANTSAADKLEEDENRDVLRARYERMYWEPLPESHDAKPFTPESLQHAKDMAFRFKAGAEERKRADPQFLSKVPDTEWIRTPKNQVQIIEKEGRMPMKFIDVGAQFIDTNTVTKRIQAAQQRRTLKAKSGGRRRGH</sequence>
<dbReference type="EMBL" id="KN881675">
    <property type="protein sequence ID" value="KIY50679.1"/>
    <property type="molecule type" value="Genomic_DNA"/>
</dbReference>
<keyword evidence="2" id="KW-1185">Reference proteome</keyword>
<proteinExistence type="predicted"/>
<dbReference type="GO" id="GO:0003735">
    <property type="term" value="F:structural constituent of ribosome"/>
    <property type="evidence" value="ECO:0007669"/>
    <property type="project" value="TreeGrafter"/>
</dbReference>
<dbReference type="PANTHER" id="PTHR28158:SF1">
    <property type="entry name" value="SMALL RIBOSOMAL SUBUNIT PROTEIN MS45"/>
    <property type="match status" value="1"/>
</dbReference>
<dbReference type="GO" id="GO:0005763">
    <property type="term" value="C:mitochondrial small ribosomal subunit"/>
    <property type="evidence" value="ECO:0007669"/>
    <property type="project" value="TreeGrafter"/>
</dbReference>
<dbReference type="OrthoDB" id="10052321at2759"/>
<reference evidence="1 2" key="1">
    <citation type="journal article" date="2015" name="Fungal Genet. Biol.">
        <title>Evolution of novel wood decay mechanisms in Agaricales revealed by the genome sequences of Fistulina hepatica and Cylindrobasidium torrendii.</title>
        <authorList>
            <person name="Floudas D."/>
            <person name="Held B.W."/>
            <person name="Riley R."/>
            <person name="Nagy L.G."/>
            <person name="Koehler G."/>
            <person name="Ransdell A.S."/>
            <person name="Younus H."/>
            <person name="Chow J."/>
            <person name="Chiniquy J."/>
            <person name="Lipzen A."/>
            <person name="Tritt A."/>
            <person name="Sun H."/>
            <person name="Haridas S."/>
            <person name="LaButti K."/>
            <person name="Ohm R.A."/>
            <person name="Kues U."/>
            <person name="Blanchette R.A."/>
            <person name="Grigoriev I.V."/>
            <person name="Minto R.E."/>
            <person name="Hibbett D.S."/>
        </authorList>
    </citation>
    <scope>NUCLEOTIDE SEQUENCE [LARGE SCALE GENOMIC DNA]</scope>
    <source>
        <strain evidence="1 2">ATCC 64428</strain>
    </source>
</reference>
<protein>
    <submittedName>
        <fullName evidence="1">Uncharacterized protein</fullName>
    </submittedName>
</protein>
<evidence type="ECO:0000313" key="2">
    <source>
        <dbReference type="Proteomes" id="UP000054144"/>
    </source>
</evidence>
<dbReference type="PANTHER" id="PTHR28158">
    <property type="entry name" value="37S RIBOSOMAL PROTEIN S35, MITOCHONDRIAL"/>
    <property type="match status" value="1"/>
</dbReference>
<dbReference type="GO" id="GO:0032543">
    <property type="term" value="P:mitochondrial translation"/>
    <property type="evidence" value="ECO:0007669"/>
    <property type="project" value="TreeGrafter"/>
</dbReference>
<accession>A0A0D7AHN6</accession>
<gene>
    <name evidence="1" type="ORF">FISHEDRAFT_39276</name>
</gene>
<evidence type="ECO:0000313" key="1">
    <source>
        <dbReference type="EMBL" id="KIY50679.1"/>
    </source>
</evidence>
<dbReference type="Pfam" id="PF12298">
    <property type="entry name" value="Bot1p"/>
    <property type="match status" value="1"/>
</dbReference>
<organism evidence="1 2">
    <name type="scientific">Fistulina hepatica ATCC 64428</name>
    <dbReference type="NCBI Taxonomy" id="1128425"/>
    <lineage>
        <taxon>Eukaryota</taxon>
        <taxon>Fungi</taxon>
        <taxon>Dikarya</taxon>
        <taxon>Basidiomycota</taxon>
        <taxon>Agaricomycotina</taxon>
        <taxon>Agaricomycetes</taxon>
        <taxon>Agaricomycetidae</taxon>
        <taxon>Agaricales</taxon>
        <taxon>Fistulinaceae</taxon>
        <taxon>Fistulina</taxon>
    </lineage>
</organism>
<dbReference type="AlphaFoldDB" id="A0A0D7AHN6"/>
<dbReference type="InterPro" id="IPR021036">
    <property type="entry name" value="Ribosomal_mS45"/>
</dbReference>
<dbReference type="Proteomes" id="UP000054144">
    <property type="component" value="Unassembled WGS sequence"/>
</dbReference>
<name>A0A0D7AHN6_9AGAR</name>